<name>A0A7W7MRD8_9ACTN</name>
<keyword evidence="2" id="KW-1185">Reference proteome</keyword>
<dbReference type="AlphaFoldDB" id="A0A7W7MRD8"/>
<dbReference type="Proteomes" id="UP000578112">
    <property type="component" value="Unassembled WGS sequence"/>
</dbReference>
<sequence>MRTVDLDAGLGDAADHDAFEAALTGAVGAGAPGERALLAALAATSDEERFCGLVAALGEADGPDGSAVLGDIALRPGMSAAVRLCALIALAKRAGVAATDVYARALADPDDEVRGDALLALASAGDDRAQPAVLAELRRRLEVRSRIPLFDMDERALSFQSKILSAVCYLGRHAAGDEARQRAVTGVVRPRWDRLYGAEQRWLTTYWPACDPARPAAFNQLDPTWLADWVSWPLFNALFEW</sequence>
<proteinExistence type="predicted"/>
<dbReference type="InterPro" id="IPR011989">
    <property type="entry name" value="ARM-like"/>
</dbReference>
<organism evidence="1 2">
    <name type="scientific">Actinoplanes digitatis</name>
    <dbReference type="NCBI Taxonomy" id="1868"/>
    <lineage>
        <taxon>Bacteria</taxon>
        <taxon>Bacillati</taxon>
        <taxon>Actinomycetota</taxon>
        <taxon>Actinomycetes</taxon>
        <taxon>Micromonosporales</taxon>
        <taxon>Micromonosporaceae</taxon>
        <taxon>Actinoplanes</taxon>
    </lineage>
</organism>
<dbReference type="Gene3D" id="1.25.10.10">
    <property type="entry name" value="Leucine-rich Repeat Variant"/>
    <property type="match status" value="1"/>
</dbReference>
<dbReference type="InterPro" id="IPR016024">
    <property type="entry name" value="ARM-type_fold"/>
</dbReference>
<evidence type="ECO:0000313" key="2">
    <source>
        <dbReference type="Proteomes" id="UP000578112"/>
    </source>
</evidence>
<accession>A0A7W7MRD8</accession>
<reference evidence="1 2" key="1">
    <citation type="submission" date="2020-08" db="EMBL/GenBank/DDBJ databases">
        <title>Sequencing the genomes of 1000 actinobacteria strains.</title>
        <authorList>
            <person name="Klenk H.-P."/>
        </authorList>
    </citation>
    <scope>NUCLEOTIDE SEQUENCE [LARGE SCALE GENOMIC DNA]</scope>
    <source>
        <strain evidence="1 2">DSM 43149</strain>
    </source>
</reference>
<dbReference type="RefSeq" id="WP_184994927.1">
    <property type="nucleotide sequence ID" value="NZ_BOMK01000020.1"/>
</dbReference>
<gene>
    <name evidence="1" type="ORF">BJ971_004198</name>
</gene>
<dbReference type="EMBL" id="JACHNH010000001">
    <property type="protein sequence ID" value="MBB4763642.1"/>
    <property type="molecule type" value="Genomic_DNA"/>
</dbReference>
<protein>
    <recommendedName>
        <fullName evidence="3">HEAT repeat domain-containing protein</fullName>
    </recommendedName>
</protein>
<evidence type="ECO:0008006" key="3">
    <source>
        <dbReference type="Google" id="ProtNLM"/>
    </source>
</evidence>
<dbReference type="SUPFAM" id="SSF48371">
    <property type="entry name" value="ARM repeat"/>
    <property type="match status" value="1"/>
</dbReference>
<comment type="caution">
    <text evidence="1">The sequence shown here is derived from an EMBL/GenBank/DDBJ whole genome shotgun (WGS) entry which is preliminary data.</text>
</comment>
<evidence type="ECO:0000313" key="1">
    <source>
        <dbReference type="EMBL" id="MBB4763642.1"/>
    </source>
</evidence>